<dbReference type="InterPro" id="IPR050223">
    <property type="entry name" value="D-isomer_2-hydroxyacid_DH"/>
</dbReference>
<gene>
    <name evidence="7" type="ORF">AB5J52_33110</name>
</gene>
<dbReference type="InterPro" id="IPR006139">
    <property type="entry name" value="D-isomer_2_OHA_DH_cat_dom"/>
</dbReference>
<dbReference type="AlphaFoldDB" id="A0AB39QW46"/>
<evidence type="ECO:0000256" key="1">
    <source>
        <dbReference type="ARBA" id="ARBA00005854"/>
    </source>
</evidence>
<sequence>MPELGVQMADLGKILVTGSSVAEEHLDRLTQEGFRVHQVPGLLNEDELAAELEGCTGYLLGGDEYASRKVLSRAKSLKVVGFLGVGYTSFVDADAARDLGIAVTNTPGTLTSSVAEFTVGLLLAQRRQIPSYAADFRAGRGGNEQKQRDVAGHRLAIVGLGAIGTRIAEIATIGLNAETAYFSRTRKPAEEERLGITYKELPDLLSWAESVILMVPETPETRGLIGSDEIGLLPPGGVCLINTARPSVVAPGALLQGLTSGRIRTAAFDGFYDVEVAETAELLALPESQLLVTGHIASLTHDARDAMALKCIQSIINVVTGAPDAYVVNERD</sequence>
<keyword evidence="2 4" id="KW-0560">Oxidoreductase</keyword>
<reference evidence="7" key="1">
    <citation type="submission" date="2024-07" db="EMBL/GenBank/DDBJ databases">
        <authorList>
            <person name="Yu S.T."/>
        </authorList>
    </citation>
    <scope>NUCLEOTIDE SEQUENCE</scope>
    <source>
        <strain evidence="7">R39</strain>
    </source>
</reference>
<dbReference type="GO" id="GO:0016618">
    <property type="term" value="F:hydroxypyruvate reductase [NAD(P)H] activity"/>
    <property type="evidence" value="ECO:0007669"/>
    <property type="project" value="TreeGrafter"/>
</dbReference>
<dbReference type="PANTHER" id="PTHR10996:SF178">
    <property type="entry name" value="2-HYDROXYACID DEHYDROGENASE YGL185C-RELATED"/>
    <property type="match status" value="1"/>
</dbReference>
<dbReference type="Pfam" id="PF02826">
    <property type="entry name" value="2-Hacid_dh_C"/>
    <property type="match status" value="1"/>
</dbReference>
<dbReference type="RefSeq" id="WP_369225748.1">
    <property type="nucleotide sequence ID" value="NZ_CP163441.1"/>
</dbReference>
<dbReference type="GO" id="GO:0005829">
    <property type="term" value="C:cytosol"/>
    <property type="evidence" value="ECO:0007669"/>
    <property type="project" value="TreeGrafter"/>
</dbReference>
<dbReference type="InterPro" id="IPR036291">
    <property type="entry name" value="NAD(P)-bd_dom_sf"/>
</dbReference>
<evidence type="ECO:0000256" key="3">
    <source>
        <dbReference type="ARBA" id="ARBA00023027"/>
    </source>
</evidence>
<evidence type="ECO:0000259" key="5">
    <source>
        <dbReference type="Pfam" id="PF00389"/>
    </source>
</evidence>
<dbReference type="InterPro" id="IPR006140">
    <property type="entry name" value="D-isomer_DH_NAD-bd"/>
</dbReference>
<feature type="domain" description="D-isomer specific 2-hydroxyacid dehydrogenase NAD-binding" evidence="6">
    <location>
        <begin position="119"/>
        <end position="297"/>
    </location>
</feature>
<evidence type="ECO:0000256" key="2">
    <source>
        <dbReference type="ARBA" id="ARBA00023002"/>
    </source>
</evidence>
<dbReference type="EMBL" id="CP163441">
    <property type="protein sequence ID" value="XDQ46712.1"/>
    <property type="molecule type" value="Genomic_DNA"/>
</dbReference>
<dbReference type="SUPFAM" id="SSF52283">
    <property type="entry name" value="Formate/glycerate dehydrogenase catalytic domain-like"/>
    <property type="match status" value="1"/>
</dbReference>
<protein>
    <submittedName>
        <fullName evidence="7">2-hydroxyacid dehydrogenase</fullName>
    </submittedName>
</protein>
<proteinExistence type="inferred from homology"/>
<evidence type="ECO:0000256" key="4">
    <source>
        <dbReference type="RuleBase" id="RU003719"/>
    </source>
</evidence>
<organism evidence="7">
    <name type="scientific">Streptomyces sp. R39</name>
    <dbReference type="NCBI Taxonomy" id="3238631"/>
    <lineage>
        <taxon>Bacteria</taxon>
        <taxon>Bacillati</taxon>
        <taxon>Actinomycetota</taxon>
        <taxon>Actinomycetes</taxon>
        <taxon>Kitasatosporales</taxon>
        <taxon>Streptomycetaceae</taxon>
        <taxon>Streptomyces</taxon>
    </lineage>
</organism>
<dbReference type="Gene3D" id="3.40.50.720">
    <property type="entry name" value="NAD(P)-binding Rossmann-like Domain"/>
    <property type="match status" value="2"/>
</dbReference>
<feature type="domain" description="D-isomer specific 2-hydroxyacid dehydrogenase catalytic" evidence="5">
    <location>
        <begin position="15"/>
        <end position="329"/>
    </location>
</feature>
<dbReference type="SUPFAM" id="SSF51735">
    <property type="entry name" value="NAD(P)-binding Rossmann-fold domains"/>
    <property type="match status" value="1"/>
</dbReference>
<comment type="similarity">
    <text evidence="1 4">Belongs to the D-isomer specific 2-hydroxyacid dehydrogenase family.</text>
</comment>
<name>A0AB39QW46_9ACTN</name>
<accession>A0AB39QW46</accession>
<keyword evidence="3" id="KW-0520">NAD</keyword>
<evidence type="ECO:0000313" key="7">
    <source>
        <dbReference type="EMBL" id="XDQ46712.1"/>
    </source>
</evidence>
<dbReference type="Pfam" id="PF00389">
    <property type="entry name" value="2-Hacid_dh"/>
    <property type="match status" value="1"/>
</dbReference>
<dbReference type="PANTHER" id="PTHR10996">
    <property type="entry name" value="2-HYDROXYACID DEHYDROGENASE-RELATED"/>
    <property type="match status" value="1"/>
</dbReference>
<evidence type="ECO:0000259" key="6">
    <source>
        <dbReference type="Pfam" id="PF02826"/>
    </source>
</evidence>
<dbReference type="GO" id="GO:0030267">
    <property type="term" value="F:glyoxylate reductase (NADPH) activity"/>
    <property type="evidence" value="ECO:0007669"/>
    <property type="project" value="TreeGrafter"/>
</dbReference>
<dbReference type="GO" id="GO:0051287">
    <property type="term" value="F:NAD binding"/>
    <property type="evidence" value="ECO:0007669"/>
    <property type="project" value="InterPro"/>
</dbReference>